<evidence type="ECO:0000256" key="2">
    <source>
        <dbReference type="ARBA" id="ARBA00022759"/>
    </source>
</evidence>
<proteinExistence type="inferred from homology"/>
<dbReference type="CDD" id="cd00221">
    <property type="entry name" value="Vsr"/>
    <property type="match status" value="1"/>
</dbReference>
<dbReference type="Pfam" id="PF03852">
    <property type="entry name" value="Vsr"/>
    <property type="match status" value="1"/>
</dbReference>
<dbReference type="AlphaFoldDB" id="A0A5C5VP26"/>
<dbReference type="EC" id="3.1.-.-" evidence="6"/>
<comment type="caution">
    <text evidence="7">The sequence shown here is derived from an EMBL/GenBank/DDBJ whole genome shotgun (WGS) entry which is preliminary data.</text>
</comment>
<keyword evidence="8" id="KW-1185">Reference proteome</keyword>
<dbReference type="NCBIfam" id="TIGR00632">
    <property type="entry name" value="vsr"/>
    <property type="match status" value="1"/>
</dbReference>
<name>A0A5C5VP26_9PLAN</name>
<reference evidence="7 8" key="1">
    <citation type="submission" date="2019-02" db="EMBL/GenBank/DDBJ databases">
        <title>Deep-cultivation of Planctomycetes and their phenomic and genomic characterization uncovers novel biology.</title>
        <authorList>
            <person name="Wiegand S."/>
            <person name="Jogler M."/>
            <person name="Boedeker C."/>
            <person name="Pinto D."/>
            <person name="Vollmers J."/>
            <person name="Rivas-Marin E."/>
            <person name="Kohn T."/>
            <person name="Peeters S.H."/>
            <person name="Heuer A."/>
            <person name="Rast P."/>
            <person name="Oberbeckmann S."/>
            <person name="Bunk B."/>
            <person name="Jeske O."/>
            <person name="Meyerdierks A."/>
            <person name="Storesund J.E."/>
            <person name="Kallscheuer N."/>
            <person name="Luecker S."/>
            <person name="Lage O.M."/>
            <person name="Pohl T."/>
            <person name="Merkel B.J."/>
            <person name="Hornburger P."/>
            <person name="Mueller R.-W."/>
            <person name="Bruemmer F."/>
            <person name="Labrenz M."/>
            <person name="Spormann A.M."/>
            <person name="Op Den Camp H."/>
            <person name="Overmann J."/>
            <person name="Amann R."/>
            <person name="Jetten M.S.M."/>
            <person name="Mascher T."/>
            <person name="Medema M.H."/>
            <person name="Devos D.P."/>
            <person name="Kaster A.-K."/>
            <person name="Ovreas L."/>
            <person name="Rohde M."/>
            <person name="Galperin M.Y."/>
            <person name="Jogler C."/>
        </authorList>
    </citation>
    <scope>NUCLEOTIDE SEQUENCE [LARGE SCALE GENOMIC DNA]</scope>
    <source>
        <strain evidence="7 8">KOR42</strain>
    </source>
</reference>
<gene>
    <name evidence="7" type="primary">vsr</name>
    <name evidence="7" type="ORF">KOR42_51080</name>
</gene>
<sequence>MADRITKERRSWNMAQIRDRDTKPEIAVRSMLHRLGFRFRLHRSDLPGNPDIVLAKYKTVVLVHGCFWHRHRNCKYAYTPKSRTEFWEVKFARNVERDLEVRRELCKLGWQVVVVWQCQLAKPDMLAERLLKIREGV</sequence>
<comment type="similarity">
    <text evidence="6">Belongs to the vsr family.</text>
</comment>
<evidence type="ECO:0000256" key="4">
    <source>
        <dbReference type="ARBA" id="ARBA00022801"/>
    </source>
</evidence>
<keyword evidence="3 6" id="KW-0227">DNA damage</keyword>
<dbReference type="SUPFAM" id="SSF52980">
    <property type="entry name" value="Restriction endonuclease-like"/>
    <property type="match status" value="1"/>
</dbReference>
<evidence type="ECO:0000256" key="3">
    <source>
        <dbReference type="ARBA" id="ARBA00022763"/>
    </source>
</evidence>
<comment type="function">
    <text evidence="6">May nick specific sequences that contain T:G mispairs resulting from m5C-deamination.</text>
</comment>
<dbReference type="GO" id="GO:0006298">
    <property type="term" value="P:mismatch repair"/>
    <property type="evidence" value="ECO:0007669"/>
    <property type="project" value="UniProtKB-UniRule"/>
</dbReference>
<dbReference type="OrthoDB" id="9801520at2"/>
<evidence type="ECO:0000313" key="8">
    <source>
        <dbReference type="Proteomes" id="UP000317243"/>
    </source>
</evidence>
<dbReference type="EMBL" id="SIHI01000064">
    <property type="protein sequence ID" value="TWT39850.1"/>
    <property type="molecule type" value="Genomic_DNA"/>
</dbReference>
<evidence type="ECO:0000256" key="1">
    <source>
        <dbReference type="ARBA" id="ARBA00022722"/>
    </source>
</evidence>
<keyword evidence="5 6" id="KW-0234">DNA repair</keyword>
<dbReference type="Gene3D" id="3.40.960.10">
    <property type="entry name" value="VSR Endonuclease"/>
    <property type="match status" value="1"/>
</dbReference>
<evidence type="ECO:0000313" key="7">
    <source>
        <dbReference type="EMBL" id="TWT39850.1"/>
    </source>
</evidence>
<evidence type="ECO:0000256" key="5">
    <source>
        <dbReference type="ARBA" id="ARBA00023204"/>
    </source>
</evidence>
<accession>A0A5C5VP26</accession>
<evidence type="ECO:0000256" key="6">
    <source>
        <dbReference type="PIRNR" id="PIRNR018267"/>
    </source>
</evidence>
<keyword evidence="1 6" id="KW-0540">Nuclease</keyword>
<dbReference type="InterPro" id="IPR011335">
    <property type="entry name" value="Restrct_endonuc-II-like"/>
</dbReference>
<dbReference type="InterPro" id="IPR004603">
    <property type="entry name" value="DNA_mismatch_endonuc_vsr"/>
</dbReference>
<dbReference type="GO" id="GO:0004519">
    <property type="term" value="F:endonuclease activity"/>
    <property type="evidence" value="ECO:0007669"/>
    <property type="project" value="UniProtKB-KW"/>
</dbReference>
<dbReference type="RefSeq" id="WP_146512393.1">
    <property type="nucleotide sequence ID" value="NZ_SIHI01000064.1"/>
</dbReference>
<keyword evidence="2 6" id="KW-0255">Endonuclease</keyword>
<keyword evidence="4 6" id="KW-0378">Hydrolase</keyword>
<protein>
    <recommendedName>
        <fullName evidence="6">Very short patch repair endonuclease</fullName>
        <ecNumber evidence="6">3.1.-.-</ecNumber>
    </recommendedName>
</protein>
<dbReference type="Proteomes" id="UP000317243">
    <property type="component" value="Unassembled WGS sequence"/>
</dbReference>
<dbReference type="PIRSF" id="PIRSF018267">
    <property type="entry name" value="VSR_endonuc"/>
    <property type="match status" value="1"/>
</dbReference>
<organism evidence="7 8">
    <name type="scientific">Thalassoglobus neptunius</name>
    <dbReference type="NCBI Taxonomy" id="1938619"/>
    <lineage>
        <taxon>Bacteria</taxon>
        <taxon>Pseudomonadati</taxon>
        <taxon>Planctomycetota</taxon>
        <taxon>Planctomycetia</taxon>
        <taxon>Planctomycetales</taxon>
        <taxon>Planctomycetaceae</taxon>
        <taxon>Thalassoglobus</taxon>
    </lineage>
</organism>
<dbReference type="GO" id="GO:0016787">
    <property type="term" value="F:hydrolase activity"/>
    <property type="evidence" value="ECO:0007669"/>
    <property type="project" value="UniProtKB-KW"/>
</dbReference>